<dbReference type="RefSeq" id="WP_128502125.1">
    <property type="nucleotide sequence ID" value="NZ_CP035107.1"/>
</dbReference>
<dbReference type="GO" id="GO:0008955">
    <property type="term" value="F:peptidoglycan glycosyltransferase activity"/>
    <property type="evidence" value="ECO:0007669"/>
    <property type="project" value="UniProtKB-EC"/>
</dbReference>
<evidence type="ECO:0000256" key="1">
    <source>
        <dbReference type="ARBA" id="ARBA00004236"/>
    </source>
</evidence>
<keyword evidence="13 19" id="KW-0472">Membrane</keyword>
<feature type="domain" description="Penicillin-binding protein transpeptidase" evidence="20">
    <location>
        <begin position="434"/>
        <end position="665"/>
    </location>
</feature>
<feature type="transmembrane region" description="Helical" evidence="19">
    <location>
        <begin position="21"/>
        <end position="40"/>
    </location>
</feature>
<keyword evidence="10" id="KW-0378">Hydrolase</keyword>
<feature type="region of interest" description="Disordered" evidence="18">
    <location>
        <begin position="747"/>
        <end position="776"/>
    </location>
</feature>
<dbReference type="InterPro" id="IPR001460">
    <property type="entry name" value="PCN-bd_Tpept"/>
</dbReference>
<keyword evidence="8" id="KW-0328">Glycosyltransferase</keyword>
<dbReference type="GO" id="GO:0008658">
    <property type="term" value="F:penicillin binding"/>
    <property type="evidence" value="ECO:0007669"/>
    <property type="project" value="InterPro"/>
</dbReference>
<feature type="domain" description="Glycosyl transferase family 51" evidence="21">
    <location>
        <begin position="71"/>
        <end position="246"/>
    </location>
</feature>
<dbReference type="PANTHER" id="PTHR32282">
    <property type="entry name" value="BINDING PROTEIN TRANSPEPTIDASE, PUTATIVE-RELATED"/>
    <property type="match status" value="1"/>
</dbReference>
<gene>
    <name evidence="22" type="ORF">EQP59_10215</name>
</gene>
<keyword evidence="9 22" id="KW-0808">Transferase</keyword>
<evidence type="ECO:0000256" key="2">
    <source>
        <dbReference type="ARBA" id="ARBA00004752"/>
    </source>
</evidence>
<comment type="catalytic activity">
    <reaction evidence="17">
        <text>[GlcNAc-(1-&gt;4)-Mur2Ac(oyl-L-Ala-gamma-D-Glu-L-Lys-D-Ala-D-Ala)](n)-di-trans,octa-cis-undecaprenyl diphosphate + beta-D-GlcNAc-(1-&gt;4)-Mur2Ac(oyl-L-Ala-gamma-D-Glu-L-Lys-D-Ala-D-Ala)-di-trans,octa-cis-undecaprenyl diphosphate = [GlcNAc-(1-&gt;4)-Mur2Ac(oyl-L-Ala-gamma-D-Glu-L-Lys-D-Ala-D-Ala)](n+1)-di-trans,octa-cis-undecaprenyl diphosphate + di-trans,octa-cis-undecaprenyl diphosphate + H(+)</text>
        <dbReference type="Rhea" id="RHEA:23708"/>
        <dbReference type="Rhea" id="RHEA-COMP:9602"/>
        <dbReference type="Rhea" id="RHEA-COMP:9603"/>
        <dbReference type="ChEBI" id="CHEBI:15378"/>
        <dbReference type="ChEBI" id="CHEBI:58405"/>
        <dbReference type="ChEBI" id="CHEBI:60033"/>
        <dbReference type="ChEBI" id="CHEBI:78435"/>
        <dbReference type="EC" id="2.4.99.28"/>
    </reaction>
</comment>
<evidence type="ECO:0000256" key="12">
    <source>
        <dbReference type="ARBA" id="ARBA00022984"/>
    </source>
</evidence>
<dbReference type="Gene3D" id="3.40.710.10">
    <property type="entry name" value="DD-peptidase/beta-lactamase superfamily"/>
    <property type="match status" value="2"/>
</dbReference>
<evidence type="ECO:0000256" key="17">
    <source>
        <dbReference type="ARBA" id="ARBA00049902"/>
    </source>
</evidence>
<evidence type="ECO:0000256" key="5">
    <source>
        <dbReference type="ARBA" id="ARBA00022475"/>
    </source>
</evidence>
<evidence type="ECO:0000256" key="16">
    <source>
        <dbReference type="ARBA" id="ARBA00034000"/>
    </source>
</evidence>
<dbReference type="SUPFAM" id="SSF56601">
    <property type="entry name" value="beta-lactamase/transpeptidase-like"/>
    <property type="match status" value="1"/>
</dbReference>
<keyword evidence="6" id="KW-0121">Carboxypeptidase</keyword>
<dbReference type="GO" id="GO:0009002">
    <property type="term" value="F:serine-type D-Ala-D-Ala carboxypeptidase activity"/>
    <property type="evidence" value="ECO:0007669"/>
    <property type="project" value="UniProtKB-EC"/>
</dbReference>
<dbReference type="InterPro" id="IPR036950">
    <property type="entry name" value="PBP_transglycosylase"/>
</dbReference>
<accession>A0A3R5XUS0</accession>
<evidence type="ECO:0000313" key="22">
    <source>
        <dbReference type="EMBL" id="QAR31685.1"/>
    </source>
</evidence>
<dbReference type="EMBL" id="CP035107">
    <property type="protein sequence ID" value="QAR31685.1"/>
    <property type="molecule type" value="Genomic_DNA"/>
</dbReference>
<evidence type="ECO:0000313" key="23">
    <source>
        <dbReference type="Proteomes" id="UP000287701"/>
    </source>
</evidence>
<dbReference type="SUPFAM" id="SSF53955">
    <property type="entry name" value="Lysozyme-like"/>
    <property type="match status" value="1"/>
</dbReference>
<comment type="catalytic activity">
    <reaction evidence="16">
        <text>Preferential cleavage: (Ac)2-L-Lys-D-Ala-|-D-Ala. Also transpeptidation of peptidyl-alanyl moieties that are N-acyl substituents of D-alanine.</text>
        <dbReference type="EC" id="3.4.16.4"/>
    </reaction>
</comment>
<keyword evidence="14" id="KW-0511">Multifunctional enzyme</keyword>
<dbReference type="Pfam" id="PF00912">
    <property type="entry name" value="Transgly"/>
    <property type="match status" value="1"/>
</dbReference>
<protein>
    <submittedName>
        <fullName evidence="22">Peptidoglycan glycosyltransferase</fullName>
    </submittedName>
</protein>
<evidence type="ECO:0000256" key="18">
    <source>
        <dbReference type="SAM" id="MobiDB-lite"/>
    </source>
</evidence>
<dbReference type="GO" id="GO:0008360">
    <property type="term" value="P:regulation of cell shape"/>
    <property type="evidence" value="ECO:0007669"/>
    <property type="project" value="UniProtKB-KW"/>
</dbReference>
<evidence type="ECO:0000256" key="14">
    <source>
        <dbReference type="ARBA" id="ARBA00023268"/>
    </source>
</evidence>
<sequence length="776" mass="88213">MASTNNTKKRKRNPWIMRGILFFWLILLGGIFSIGAILYGTSKGMLGPLPDVQELENPEINVASEIYSSDGKLIDKFEKEKRIPVTYKDLPPHLVKALLAREDIRFIEHSGIDGESIMRAIAGGGKDGGGSTITQQLAKQLFTQKVSSNKIERVKQKLKEWVVALQLERLYTKEEIITMYLNKFDFIYRANGIEAAARTYFQKHTQELSVPESAVLISMLKSPVLYNPKSNPEGSLHERNVVLSQMFKYGFITRDEFERYKNEPLGLNFKMIENSVQETYSAYFKYAMRVELQKYFEEYEKKHGVHYDLYRDGLKIYTSIDSRMQKMGEEAIKQHLKGVQKMFFAEQRGNPKAPFYNISSDKRQRIFEQAMRRTIMYKNRKNAGMSEEEILEEFNKPRDSVQFFTWDGKKYEKNKSWMDSIIYHKHIIEAGLMSMDPKDGTIKAWVGGVDWDYFKFDHVKQARRQVGSTFKPFVYATAIHQMNYTPCHMVSNEPFIAGSWRPKNASGRYGGSLSLRDGLAHSVNVISARLIAESGPQAVIQLAKDLGVESPIPNNLTIALGSADLTLYEMVGAMSTFADGGIYIKPEFILSIEDKTGKIIKDYEPETREVVSEDVAYTMIDLMKGVIERGTGKNIRNYGITSEVAGKTGTTNEGSDSWFIGLTPNLVTGVWVGNEDRFAHFRGWQSQGAKMALPIWAYYMKKVYNEGNVLGVRMSDKFEKPEGIDSRWDCGSQQGFYNFGNMGSMSENRAASSSRGERAPSVNEILSSDNDTISFD</sequence>
<dbReference type="OrthoDB" id="9766909at2"/>
<proteinExistence type="inferred from homology"/>
<feature type="compositionally biased region" description="Polar residues" evidence="18">
    <location>
        <begin position="764"/>
        <end position="776"/>
    </location>
</feature>
<comment type="similarity">
    <text evidence="4">In the N-terminal section; belongs to the glycosyltransferase 51 family.</text>
</comment>
<evidence type="ECO:0000256" key="19">
    <source>
        <dbReference type="SAM" id="Phobius"/>
    </source>
</evidence>
<keyword evidence="19" id="KW-1133">Transmembrane helix</keyword>
<dbReference type="InterPro" id="IPR050396">
    <property type="entry name" value="Glycosyltr_51/Transpeptidase"/>
</dbReference>
<keyword evidence="15" id="KW-0961">Cell wall biogenesis/degradation</keyword>
<dbReference type="InterPro" id="IPR023346">
    <property type="entry name" value="Lysozyme-like_dom_sf"/>
</dbReference>
<evidence type="ECO:0000256" key="6">
    <source>
        <dbReference type="ARBA" id="ARBA00022645"/>
    </source>
</evidence>
<evidence type="ECO:0000256" key="10">
    <source>
        <dbReference type="ARBA" id="ARBA00022801"/>
    </source>
</evidence>
<reference evidence="22 23" key="1">
    <citation type="submission" date="2019-01" db="EMBL/GenBank/DDBJ databases">
        <title>Whole Genome of Ornithobacterium rhinotracheale FARPER-174b.</title>
        <authorList>
            <person name="Tataje-Lavanda L.A."/>
            <person name="Montalvan A."/>
            <person name="Montesinos R."/>
            <person name="Zimic M."/>
            <person name="Fernandez-Sanchez M."/>
            <person name="Fernandez-Diaz M."/>
        </authorList>
    </citation>
    <scope>NUCLEOTIDE SEQUENCE [LARGE SCALE GENOMIC DNA]</scope>
    <source>
        <strain evidence="22 23">FARPER-174b</strain>
    </source>
</reference>
<dbReference type="Proteomes" id="UP000287701">
    <property type="component" value="Chromosome"/>
</dbReference>
<dbReference type="PANTHER" id="PTHR32282:SF11">
    <property type="entry name" value="PENICILLIN-BINDING PROTEIN 1B"/>
    <property type="match status" value="1"/>
</dbReference>
<name>A0A3R5XUS0_ORNRH</name>
<evidence type="ECO:0000259" key="21">
    <source>
        <dbReference type="Pfam" id="PF00912"/>
    </source>
</evidence>
<dbReference type="GO" id="GO:0009252">
    <property type="term" value="P:peptidoglycan biosynthetic process"/>
    <property type="evidence" value="ECO:0007669"/>
    <property type="project" value="UniProtKB-KW"/>
</dbReference>
<evidence type="ECO:0000259" key="20">
    <source>
        <dbReference type="Pfam" id="PF00905"/>
    </source>
</evidence>
<evidence type="ECO:0000256" key="9">
    <source>
        <dbReference type="ARBA" id="ARBA00022679"/>
    </source>
</evidence>
<organism evidence="22 23">
    <name type="scientific">Ornithobacterium rhinotracheale</name>
    <dbReference type="NCBI Taxonomy" id="28251"/>
    <lineage>
        <taxon>Bacteria</taxon>
        <taxon>Pseudomonadati</taxon>
        <taxon>Bacteroidota</taxon>
        <taxon>Flavobacteriia</taxon>
        <taxon>Flavobacteriales</taxon>
        <taxon>Weeksellaceae</taxon>
        <taxon>Ornithobacterium</taxon>
    </lineage>
</organism>
<evidence type="ECO:0000256" key="7">
    <source>
        <dbReference type="ARBA" id="ARBA00022670"/>
    </source>
</evidence>
<dbReference type="GO" id="GO:0005886">
    <property type="term" value="C:plasma membrane"/>
    <property type="evidence" value="ECO:0007669"/>
    <property type="project" value="UniProtKB-SubCell"/>
</dbReference>
<dbReference type="GO" id="GO:0006508">
    <property type="term" value="P:proteolysis"/>
    <property type="evidence" value="ECO:0007669"/>
    <property type="project" value="UniProtKB-KW"/>
</dbReference>
<dbReference type="InterPro" id="IPR012338">
    <property type="entry name" value="Beta-lactam/transpept-like"/>
</dbReference>
<keyword evidence="11" id="KW-0133">Cell shape</keyword>
<evidence type="ECO:0000256" key="15">
    <source>
        <dbReference type="ARBA" id="ARBA00023316"/>
    </source>
</evidence>
<evidence type="ECO:0000256" key="4">
    <source>
        <dbReference type="ARBA" id="ARBA00007739"/>
    </source>
</evidence>
<comment type="pathway">
    <text evidence="2">Cell wall biogenesis; peptidoglycan biosynthesis.</text>
</comment>
<dbReference type="Gene3D" id="1.10.3810.10">
    <property type="entry name" value="Biosynthetic peptidoglycan transglycosylase-like"/>
    <property type="match status" value="1"/>
</dbReference>
<keyword evidence="12" id="KW-0573">Peptidoglycan synthesis</keyword>
<comment type="similarity">
    <text evidence="3">In the C-terminal section; belongs to the transpeptidase family.</text>
</comment>
<evidence type="ECO:0000256" key="3">
    <source>
        <dbReference type="ARBA" id="ARBA00007090"/>
    </source>
</evidence>
<dbReference type="AlphaFoldDB" id="A0A3R5XUS0"/>
<keyword evidence="7" id="KW-0645">Protease</keyword>
<comment type="subcellular location">
    <subcellularLocation>
        <location evidence="1">Cell membrane</location>
    </subcellularLocation>
</comment>
<dbReference type="GO" id="GO:0030288">
    <property type="term" value="C:outer membrane-bounded periplasmic space"/>
    <property type="evidence" value="ECO:0007669"/>
    <property type="project" value="TreeGrafter"/>
</dbReference>
<keyword evidence="19" id="KW-0812">Transmembrane</keyword>
<keyword evidence="5" id="KW-1003">Cell membrane</keyword>
<evidence type="ECO:0000256" key="11">
    <source>
        <dbReference type="ARBA" id="ARBA00022960"/>
    </source>
</evidence>
<dbReference type="InterPro" id="IPR001264">
    <property type="entry name" value="Glyco_trans_51"/>
</dbReference>
<evidence type="ECO:0000256" key="13">
    <source>
        <dbReference type="ARBA" id="ARBA00023136"/>
    </source>
</evidence>
<dbReference type="Pfam" id="PF00905">
    <property type="entry name" value="Transpeptidase"/>
    <property type="match status" value="1"/>
</dbReference>
<evidence type="ECO:0000256" key="8">
    <source>
        <dbReference type="ARBA" id="ARBA00022676"/>
    </source>
</evidence>
<dbReference type="GO" id="GO:0071555">
    <property type="term" value="P:cell wall organization"/>
    <property type="evidence" value="ECO:0007669"/>
    <property type="project" value="UniProtKB-KW"/>
</dbReference>